<dbReference type="PANTHER" id="PTHR12277:SF81">
    <property type="entry name" value="PROTEIN ABHD13"/>
    <property type="match status" value="1"/>
</dbReference>
<dbReference type="EMBL" id="WVUK01000053">
    <property type="protein sequence ID" value="KAF7494357.1"/>
    <property type="molecule type" value="Genomic_DNA"/>
</dbReference>
<keyword evidence="5" id="KW-0378">Hydrolase</keyword>
<evidence type="ECO:0000313" key="5">
    <source>
        <dbReference type="EMBL" id="KAF7494357.1"/>
    </source>
</evidence>
<dbReference type="GO" id="GO:0016020">
    <property type="term" value="C:membrane"/>
    <property type="evidence" value="ECO:0007669"/>
    <property type="project" value="TreeGrafter"/>
</dbReference>
<feature type="domain" description="AB hydrolase-1" evidence="4">
    <location>
        <begin position="127"/>
        <end position="216"/>
    </location>
</feature>
<dbReference type="EnsemblMetazoa" id="SSS_1163s_mrna">
    <property type="protein sequence ID" value="KAF7494357.1"/>
    <property type="gene ID" value="SSS_1163"/>
</dbReference>
<reference evidence="6" key="3">
    <citation type="submission" date="2022-06" db="UniProtKB">
        <authorList>
            <consortium name="EnsemblMetazoa"/>
        </authorList>
    </citation>
    <scope>IDENTIFICATION</scope>
</reference>
<dbReference type="InterPro" id="IPR029058">
    <property type="entry name" value="AB_hydrolase_fold"/>
</dbReference>
<dbReference type="GO" id="GO:0008474">
    <property type="term" value="F:palmitoyl-(protein) hydrolase activity"/>
    <property type="evidence" value="ECO:0007669"/>
    <property type="project" value="TreeGrafter"/>
</dbReference>
<gene>
    <name evidence="5" type="ORF">SSS_1163</name>
</gene>
<dbReference type="InterPro" id="IPR000073">
    <property type="entry name" value="AB_hydrolase_1"/>
</dbReference>
<name>A0A834RCY2_SARSC</name>
<evidence type="ECO:0000256" key="3">
    <source>
        <dbReference type="SAM" id="Phobius"/>
    </source>
</evidence>
<dbReference type="SUPFAM" id="SSF53474">
    <property type="entry name" value="alpha/beta-Hydrolases"/>
    <property type="match status" value="1"/>
</dbReference>
<dbReference type="Proteomes" id="UP000070412">
    <property type="component" value="Unassembled WGS sequence"/>
</dbReference>
<dbReference type="Pfam" id="PF00561">
    <property type="entry name" value="Abhydrolase_1"/>
    <property type="match status" value="1"/>
</dbReference>
<keyword evidence="3" id="KW-1133">Transmembrane helix</keyword>
<organism evidence="5">
    <name type="scientific">Sarcoptes scabiei</name>
    <name type="common">Itch mite</name>
    <name type="synonym">Acarus scabiei</name>
    <dbReference type="NCBI Taxonomy" id="52283"/>
    <lineage>
        <taxon>Eukaryota</taxon>
        <taxon>Metazoa</taxon>
        <taxon>Ecdysozoa</taxon>
        <taxon>Arthropoda</taxon>
        <taxon>Chelicerata</taxon>
        <taxon>Arachnida</taxon>
        <taxon>Acari</taxon>
        <taxon>Acariformes</taxon>
        <taxon>Sarcoptiformes</taxon>
        <taxon>Astigmata</taxon>
        <taxon>Psoroptidia</taxon>
        <taxon>Sarcoptoidea</taxon>
        <taxon>Sarcoptidae</taxon>
        <taxon>Sarcoptinae</taxon>
        <taxon>Sarcoptes</taxon>
    </lineage>
</organism>
<evidence type="ECO:0000313" key="6">
    <source>
        <dbReference type="EnsemblMetazoa" id="KAF7494357.1"/>
    </source>
</evidence>
<evidence type="ECO:0000256" key="1">
    <source>
        <dbReference type="ARBA" id="ARBA00040125"/>
    </source>
</evidence>
<dbReference type="OrthoDB" id="10249433at2759"/>
<reference evidence="7" key="1">
    <citation type="journal article" date="2020" name="PLoS Negl. Trop. Dis.">
        <title>High-quality nuclear genome for Sarcoptes scabiei-A critical resource for a neglected parasite.</title>
        <authorList>
            <person name="Korhonen P.K."/>
            <person name="Gasser R.B."/>
            <person name="Ma G."/>
            <person name="Wang T."/>
            <person name="Stroehlein A.J."/>
            <person name="Young N.D."/>
            <person name="Ang C.S."/>
            <person name="Fernando D.D."/>
            <person name="Lu H.C."/>
            <person name="Taylor S."/>
            <person name="Reynolds S.L."/>
            <person name="Mofiz E."/>
            <person name="Najaraj S.H."/>
            <person name="Gowda H."/>
            <person name="Madugundu A."/>
            <person name="Renuse S."/>
            <person name="Holt D."/>
            <person name="Pandey A."/>
            <person name="Papenfuss A.T."/>
            <person name="Fischer K."/>
        </authorList>
    </citation>
    <scope>NUCLEOTIDE SEQUENCE [LARGE SCALE GENOMIC DNA]</scope>
</reference>
<evidence type="ECO:0000259" key="4">
    <source>
        <dbReference type="Pfam" id="PF00561"/>
    </source>
</evidence>
<accession>A0A834RCY2</accession>
<protein>
    <recommendedName>
        <fullName evidence="1">Protein ABHD13</fullName>
    </recommendedName>
    <alternativeName>
        <fullName evidence="2">Alpha/beta hydrolase domain-containing protein 13</fullName>
    </alternativeName>
</protein>
<dbReference type="PANTHER" id="PTHR12277">
    <property type="entry name" value="ALPHA/BETA HYDROLASE DOMAIN-CONTAINING PROTEIN"/>
    <property type="match status" value="1"/>
</dbReference>
<keyword evidence="3" id="KW-0812">Transmembrane</keyword>
<feature type="transmembrane region" description="Helical" evidence="3">
    <location>
        <begin position="37"/>
        <end position="70"/>
    </location>
</feature>
<keyword evidence="7" id="KW-1185">Reference proteome</keyword>
<evidence type="ECO:0000256" key="2">
    <source>
        <dbReference type="ARBA" id="ARBA00042701"/>
    </source>
</evidence>
<dbReference type="AlphaFoldDB" id="A0A834RCY2"/>
<proteinExistence type="predicted"/>
<dbReference type="Gene3D" id="3.40.50.1820">
    <property type="entry name" value="alpha/beta hydrolase"/>
    <property type="match status" value="1"/>
</dbReference>
<reference evidence="5" key="2">
    <citation type="submission" date="2020-01" db="EMBL/GenBank/DDBJ databases">
        <authorList>
            <person name="Korhonen P.K.K."/>
            <person name="Guangxu M.G."/>
            <person name="Wang T.W."/>
            <person name="Stroehlein A.J.S."/>
            <person name="Young N.D."/>
            <person name="Ang C.-S.A."/>
            <person name="Fernando D.W.F."/>
            <person name="Lu H.L."/>
            <person name="Taylor S.T."/>
            <person name="Ehtesham M.E.M."/>
            <person name="Najaraj S.H.N."/>
            <person name="Harsha G.H.G."/>
            <person name="Madugundu A.M."/>
            <person name="Renuse S.R."/>
            <person name="Holt D.H."/>
            <person name="Pandey A.P."/>
            <person name="Papenfuss A.P."/>
            <person name="Gasser R.B.G."/>
            <person name="Fischer K.F."/>
        </authorList>
    </citation>
    <scope>NUCLEOTIDE SEQUENCE</scope>
    <source>
        <strain evidence="5">SSS_KF_BRIS2020</strain>
    </source>
</reference>
<evidence type="ECO:0000313" key="7">
    <source>
        <dbReference type="Proteomes" id="UP000070412"/>
    </source>
</evidence>
<keyword evidence="3" id="KW-0472">Membrane</keyword>
<sequence>MMLLSVKKMLNSIMNGIRSDSSRSFDLFRMIRTKLNLLIMLVVIILVIWFVFGTIITIVLGLIAILYYIYSLCDKILFNPYNPIDSRLNISTPDQYGLIYENHYIYTDDSVKIHLFFIKQPKPDQCPTLIYLHGNAGNVGHRLMNAYQLYQSLHCNILLLEYRGYGLSEGKPSESGLCLDALAAINFAEKSQIIDKSKVILFGRSLGGAVAISIAHRILKKLDDHNMLRPCALIIENTFTSVPDISRHLFIDIYYNDPNRSKWIAFLGFALRLIPDFCYKSRFNSIGKIGHINTPTLFLSGLQDELIPSRMMVKLFRRSAASYKEFHTFDNGSHNFTWKCSGYYEIIENFLRTIADKSRQAKTTSLASSEAIVVDTRYIENAKNTDIDHRELVSNQNNFDNLIETVPLIADYNDDDDQSTLSSNSSSLLISSTITDSLSPYGSTNNEKQ</sequence>